<dbReference type="SUPFAM" id="SSF49401">
    <property type="entry name" value="Bacterial adhesins"/>
    <property type="match status" value="1"/>
</dbReference>
<evidence type="ECO:0000256" key="4">
    <source>
        <dbReference type="ARBA" id="ARBA00023263"/>
    </source>
</evidence>
<accession>A0AB38NYF7</accession>
<dbReference type="EMBL" id="QGAL01000015">
    <property type="protein sequence ID" value="TKK13042.1"/>
    <property type="molecule type" value="Genomic_DNA"/>
</dbReference>
<dbReference type="InterPro" id="IPR008966">
    <property type="entry name" value="Adhesion_dom_sf"/>
</dbReference>
<keyword evidence="3" id="KW-0732">Signal</keyword>
<dbReference type="PANTHER" id="PTHR33420">
    <property type="entry name" value="FIMBRIAL SUBUNIT ELFA-RELATED"/>
    <property type="match status" value="1"/>
</dbReference>
<dbReference type="InterPro" id="IPR000259">
    <property type="entry name" value="Adhesion_dom_fimbrial"/>
</dbReference>
<name>A0AB38NYF7_9ENTR</name>
<feature type="domain" description="Fimbrial-type adhesion" evidence="5">
    <location>
        <begin position="55"/>
        <end position="210"/>
    </location>
</feature>
<comment type="subcellular location">
    <subcellularLocation>
        <location evidence="1">Fimbrium</location>
    </subcellularLocation>
</comment>
<gene>
    <name evidence="6" type="ORF">EcCFBP13530_23205</name>
</gene>
<protein>
    <submittedName>
        <fullName evidence="6">Type 1 fimbrial protein subunit FimI</fullName>
    </submittedName>
</protein>
<keyword evidence="4" id="KW-0281">Fimbrium</keyword>
<sequence>MTHAGRPVASGIFFLRGVHMKYPQTLTALVVLLSLYSTGITAKNLHVIVPGGDVHLRGQLTSGACTVTTDSRDLHVDMGQYTTHTFVQPGDVSAPGIPFTLRLSDCSPDMADGVGISFSGLTAPKAPDAFRVSVSDARPTGVSGGGGFTGLGLLISDADGNPVIPGRAPDVFHRPDGGDVVLHYLARYRSTSRGVYPGDLHSDVRFDIAYP</sequence>
<proteinExistence type="inferred from homology"/>
<dbReference type="AlphaFoldDB" id="A0AB38NYF7"/>
<dbReference type="InterPro" id="IPR036937">
    <property type="entry name" value="Adhesion_dom_fimbrial_sf"/>
</dbReference>
<dbReference type="Gene3D" id="2.60.40.1090">
    <property type="entry name" value="Fimbrial-type adhesion domain"/>
    <property type="match status" value="1"/>
</dbReference>
<evidence type="ECO:0000313" key="6">
    <source>
        <dbReference type="EMBL" id="TKK13042.1"/>
    </source>
</evidence>
<dbReference type="GO" id="GO:0009289">
    <property type="term" value="C:pilus"/>
    <property type="evidence" value="ECO:0007669"/>
    <property type="project" value="UniProtKB-SubCell"/>
</dbReference>
<comment type="similarity">
    <text evidence="2">Belongs to the fimbrial protein family.</text>
</comment>
<evidence type="ECO:0000259" key="5">
    <source>
        <dbReference type="Pfam" id="PF00419"/>
    </source>
</evidence>
<comment type="caution">
    <text evidence="6">The sequence shown here is derived from an EMBL/GenBank/DDBJ whole genome shotgun (WGS) entry which is preliminary data.</text>
</comment>
<dbReference type="GO" id="GO:0043709">
    <property type="term" value="P:cell adhesion involved in single-species biofilm formation"/>
    <property type="evidence" value="ECO:0007669"/>
    <property type="project" value="TreeGrafter"/>
</dbReference>
<dbReference type="InterPro" id="IPR050263">
    <property type="entry name" value="Bact_Fimbrial_Adh_Pro"/>
</dbReference>
<evidence type="ECO:0000256" key="3">
    <source>
        <dbReference type="ARBA" id="ARBA00022729"/>
    </source>
</evidence>
<dbReference type="PANTHER" id="PTHR33420:SF12">
    <property type="entry name" value="FIMBRIN-LIKE PROTEIN FIMI-RELATED"/>
    <property type="match status" value="1"/>
</dbReference>
<evidence type="ECO:0000256" key="1">
    <source>
        <dbReference type="ARBA" id="ARBA00004561"/>
    </source>
</evidence>
<dbReference type="Pfam" id="PF00419">
    <property type="entry name" value="Fimbrial"/>
    <property type="match status" value="1"/>
</dbReference>
<evidence type="ECO:0000313" key="7">
    <source>
        <dbReference type="Proteomes" id="UP000306327"/>
    </source>
</evidence>
<reference evidence="6 7" key="1">
    <citation type="journal article" date="2019" name="Sci. Rep.">
        <title>Differences in resource use lead to coexistence of seed-transmitted microbial populations.</title>
        <authorList>
            <person name="Torres-Cortes G."/>
            <person name="Garcia B.J."/>
            <person name="Compant S."/>
            <person name="Rezki S."/>
            <person name="Jones P."/>
            <person name="Preveaux A."/>
            <person name="Briand M."/>
            <person name="Roulet A."/>
            <person name="Bouchez O."/>
            <person name="Jacobson D."/>
            <person name="Barret M."/>
        </authorList>
    </citation>
    <scope>NUCLEOTIDE SEQUENCE [LARGE SCALE GENOMIC DNA]</scope>
    <source>
        <strain evidence="6 7">CFBP13530</strain>
    </source>
</reference>
<organism evidence="6 7">
    <name type="scientific">Enterobacter cancerogenus</name>
    <dbReference type="NCBI Taxonomy" id="69218"/>
    <lineage>
        <taxon>Bacteria</taxon>
        <taxon>Pseudomonadati</taxon>
        <taxon>Pseudomonadota</taxon>
        <taxon>Gammaproteobacteria</taxon>
        <taxon>Enterobacterales</taxon>
        <taxon>Enterobacteriaceae</taxon>
        <taxon>Enterobacter</taxon>
        <taxon>Enterobacter cloacae complex</taxon>
    </lineage>
</organism>
<evidence type="ECO:0000256" key="2">
    <source>
        <dbReference type="ARBA" id="ARBA00006671"/>
    </source>
</evidence>
<dbReference type="Proteomes" id="UP000306327">
    <property type="component" value="Unassembled WGS sequence"/>
</dbReference>